<dbReference type="Proteomes" id="UP000472839">
    <property type="component" value="Unassembled WGS sequence"/>
</dbReference>
<dbReference type="GO" id="GO:0046872">
    <property type="term" value="F:metal ion binding"/>
    <property type="evidence" value="ECO:0007669"/>
    <property type="project" value="UniProtKB-KW"/>
</dbReference>
<dbReference type="InterPro" id="IPR001261">
    <property type="entry name" value="ArgE/DapE_CS"/>
</dbReference>
<evidence type="ECO:0000256" key="2">
    <source>
        <dbReference type="ARBA" id="ARBA00022723"/>
    </source>
</evidence>
<dbReference type="EMBL" id="WFKJ01000047">
    <property type="protein sequence ID" value="KAB7888613.1"/>
    <property type="molecule type" value="Genomic_DNA"/>
</dbReference>
<keyword evidence="9" id="KW-1185">Reference proteome</keyword>
<comment type="caution">
    <text evidence="7">The sequence shown here is derived from an EMBL/GenBank/DDBJ whole genome shotgun (WGS) entry which is preliminary data.</text>
</comment>
<dbReference type="InterPro" id="IPR017706">
    <property type="entry name" value="Peptidase_M20/DapE_YgeY"/>
</dbReference>
<dbReference type="GO" id="GO:0008777">
    <property type="term" value="F:acetylornithine deacetylase activity"/>
    <property type="evidence" value="ECO:0007669"/>
    <property type="project" value="TreeGrafter"/>
</dbReference>
<dbReference type="Pfam" id="PF01546">
    <property type="entry name" value="Peptidase_M20"/>
    <property type="match status" value="1"/>
</dbReference>
<dbReference type="InterPro" id="IPR036264">
    <property type="entry name" value="Bact_exopeptidase_dim_dom"/>
</dbReference>
<dbReference type="NCBIfam" id="NF009555">
    <property type="entry name" value="PRK13004.1"/>
    <property type="match status" value="1"/>
</dbReference>
<proteinExistence type="predicted"/>
<dbReference type="AlphaFoldDB" id="A0A6L4WPF5"/>
<dbReference type="PANTHER" id="PTHR43808">
    <property type="entry name" value="ACETYLORNITHINE DEACETYLASE"/>
    <property type="match status" value="1"/>
</dbReference>
<dbReference type="Gene3D" id="3.30.70.360">
    <property type="match status" value="1"/>
</dbReference>
<dbReference type="EMBL" id="WFKK01000049">
    <property type="protein sequence ID" value="KAB7885960.1"/>
    <property type="molecule type" value="Genomic_DNA"/>
</dbReference>
<dbReference type="InterPro" id="IPR050072">
    <property type="entry name" value="Peptidase_M20A"/>
</dbReference>
<dbReference type="NCBIfam" id="TIGR03526">
    <property type="entry name" value="selenium_YgeY"/>
    <property type="match status" value="1"/>
</dbReference>
<evidence type="ECO:0000313" key="8">
    <source>
        <dbReference type="EMBL" id="KAB7888613.1"/>
    </source>
</evidence>
<dbReference type="SUPFAM" id="SSF55031">
    <property type="entry name" value="Bacterial exopeptidase dimerisation domain"/>
    <property type="match status" value="1"/>
</dbReference>
<feature type="domain" description="Peptidase M20 dimerisation" evidence="6">
    <location>
        <begin position="179"/>
        <end position="278"/>
    </location>
</feature>
<dbReference type="Gene3D" id="3.40.630.10">
    <property type="entry name" value="Zn peptidases"/>
    <property type="match status" value="2"/>
</dbReference>
<protein>
    <submittedName>
        <fullName evidence="7">YgeY family selenium metabolism-linked hydrolase</fullName>
    </submittedName>
</protein>
<gene>
    <name evidence="8" type="ORF">GBG18_12695</name>
    <name evidence="7" type="ORF">GBG19_13255</name>
</gene>
<evidence type="ECO:0000259" key="6">
    <source>
        <dbReference type="Pfam" id="PF07687"/>
    </source>
</evidence>
<evidence type="ECO:0000256" key="1">
    <source>
        <dbReference type="ARBA" id="ARBA00001947"/>
    </source>
</evidence>
<evidence type="ECO:0000313" key="9">
    <source>
        <dbReference type="Proteomes" id="UP000461010"/>
    </source>
</evidence>
<dbReference type="InterPro" id="IPR011650">
    <property type="entry name" value="Peptidase_M20_dimer"/>
</dbReference>
<name>A0A6L4WPF5_9BACT</name>
<evidence type="ECO:0000256" key="4">
    <source>
        <dbReference type="ARBA" id="ARBA00022833"/>
    </source>
</evidence>
<dbReference type="Proteomes" id="UP000461010">
    <property type="component" value="Unassembled WGS sequence"/>
</dbReference>
<keyword evidence="5" id="KW-0170">Cobalt</keyword>
<dbReference type="SUPFAM" id="SSF53187">
    <property type="entry name" value="Zn-dependent exopeptidases"/>
    <property type="match status" value="1"/>
</dbReference>
<evidence type="ECO:0000256" key="3">
    <source>
        <dbReference type="ARBA" id="ARBA00022801"/>
    </source>
</evidence>
<comment type="cofactor">
    <cofactor evidence="1">
        <name>Zn(2+)</name>
        <dbReference type="ChEBI" id="CHEBI:29105"/>
    </cofactor>
</comment>
<dbReference type="PANTHER" id="PTHR43808:SF31">
    <property type="entry name" value="N-ACETYL-L-CITRULLINE DEACETYLASE"/>
    <property type="match status" value="1"/>
</dbReference>
<reference evidence="9 10" key="1">
    <citation type="submission" date="2019-10" db="EMBL/GenBank/DDBJ databases">
        <title>Poseidonibacter ostreae sp. nov., isolated from the gut of the Ostrea denselamellosa.</title>
        <authorList>
            <person name="Choi A."/>
        </authorList>
    </citation>
    <scope>NUCLEOTIDE SEQUENCE [LARGE SCALE GENOMIC DNA]</scope>
    <source>
        <strain evidence="7 10">SJOD-M-33</strain>
        <strain evidence="8 9">SJOD-M-5</strain>
    </source>
</reference>
<evidence type="ECO:0000256" key="5">
    <source>
        <dbReference type="ARBA" id="ARBA00023285"/>
    </source>
</evidence>
<dbReference type="PROSITE" id="PS00758">
    <property type="entry name" value="ARGE_DAPE_CPG2_1"/>
    <property type="match status" value="1"/>
</dbReference>
<dbReference type="GO" id="GO:0006526">
    <property type="term" value="P:L-arginine biosynthetic process"/>
    <property type="evidence" value="ECO:0007669"/>
    <property type="project" value="TreeGrafter"/>
</dbReference>
<evidence type="ECO:0000313" key="10">
    <source>
        <dbReference type="Proteomes" id="UP000472839"/>
    </source>
</evidence>
<dbReference type="InterPro" id="IPR002933">
    <property type="entry name" value="Peptidase_M20"/>
</dbReference>
<keyword evidence="4" id="KW-0862">Zinc</keyword>
<keyword evidence="3 7" id="KW-0378">Hydrolase</keyword>
<organism evidence="7 10">
    <name type="scientific">Poseidonibacter ostreae</name>
    <dbReference type="NCBI Taxonomy" id="2654171"/>
    <lineage>
        <taxon>Bacteria</taxon>
        <taxon>Pseudomonadati</taxon>
        <taxon>Campylobacterota</taxon>
        <taxon>Epsilonproteobacteria</taxon>
        <taxon>Campylobacterales</taxon>
        <taxon>Arcobacteraceae</taxon>
        <taxon>Poseidonibacter</taxon>
    </lineage>
</organism>
<dbReference type="Pfam" id="PF07687">
    <property type="entry name" value="M20_dimer"/>
    <property type="match status" value="1"/>
</dbReference>
<evidence type="ECO:0000313" key="7">
    <source>
        <dbReference type="EMBL" id="KAB7885960.1"/>
    </source>
</evidence>
<sequence>MPFEEIKKRAEFYKEDIYKFTRDLVRCPGGSGDESLAAKCTIDEMKKLGFNKIDIDPMGNILAYIGTGKHLIAMDGHLDVVGVGNLDNWNYDPYEGFEDEEKIIGRGTTDMKGAIASIVYAAKIIIDLDIQDDFTLLVSASVAEEDCDGLSWKYMIEEQNVRPEFVLLAEPSDGKICRAQKGRMEISVDTFGTSAHGSIPHTGDNAIYKMSGILTELRALNENLLVDDLLGKGCLTVSEIRSTAPSRCAVSDSCSISIDRRLTWGEKPEDALQEIRNLPAVKMADAKVSIYHYDEPSYTGLEYGQECSFKPWKMEEKHDVTQSVANAYKELFNKDAVIDIWPFSTNGVSIMGEHNIPVIGYGPGELKFAHAPNEEVKKADLILCAALYAAIPSVYVRMLEGK</sequence>
<keyword evidence="2" id="KW-0479">Metal-binding</keyword>
<accession>A0A6L4WPF5</accession>